<organism evidence="3 4">
    <name type="scientific">Symbiodinium necroappetens</name>
    <dbReference type="NCBI Taxonomy" id="1628268"/>
    <lineage>
        <taxon>Eukaryota</taxon>
        <taxon>Sar</taxon>
        <taxon>Alveolata</taxon>
        <taxon>Dinophyceae</taxon>
        <taxon>Suessiales</taxon>
        <taxon>Symbiodiniaceae</taxon>
        <taxon>Symbiodinium</taxon>
    </lineage>
</organism>
<name>A0A812QIH1_9DINO</name>
<reference evidence="3" key="1">
    <citation type="submission" date="2021-02" db="EMBL/GenBank/DDBJ databases">
        <authorList>
            <person name="Dougan E. K."/>
            <person name="Rhodes N."/>
            <person name="Thang M."/>
            <person name="Chan C."/>
        </authorList>
    </citation>
    <scope>NUCLEOTIDE SEQUENCE</scope>
</reference>
<sequence length="495" mass="54859">RTWQVALPSFGEVVDYRRRAKSKLDARWQEGVYLGLRLSSSEKIIGTPSGILVVQSIRRKPEDKQFSLELLMAVIGTPWQPTPEGVSAANADVLPDPIPMEPLSRLAQPSVREENARASSGINHRRDLSDPGGAEAEEKKRKAAKEATPLEAEPTTERSQPSRTESKKPAASASEAAPAQKRKTSDAEGMIEHIVQEREAHLKSLEGVEQPTCDLEDGLVEELLAETFHDDLTLRVKAARTEEISVIQQMGVWEVIPRPVGEKVIGTRWVDIDKGEEILFTRPEYLDRLFRGYAATISSLRALFSLATTKRVPKDKGKLSTVGSGGETCLMFLDVKKAHCWSPVRRRLLVELPPEANAGPNMVGLLKRSLYGTRDAPSKWEKAIKDALEGLGFRQGRSNPCLYFHGDDFTVVGSYEELKWLELNQVWTVETTGILARPGSELPGVIQSISVLNRLVTWTRDGIELEANPRHVDLVLEQLGLDKGAVVTTPTRWCG</sequence>
<dbReference type="EMBL" id="CAJNJA010016257">
    <property type="protein sequence ID" value="CAE7377600.1"/>
    <property type="molecule type" value="Genomic_DNA"/>
</dbReference>
<protein>
    <recommendedName>
        <fullName evidence="2">Reverse transcriptase Ty1/copia-type domain-containing protein</fullName>
    </recommendedName>
</protein>
<dbReference type="Proteomes" id="UP000601435">
    <property type="component" value="Unassembled WGS sequence"/>
</dbReference>
<feature type="region of interest" description="Disordered" evidence="1">
    <location>
        <begin position="99"/>
        <end position="186"/>
    </location>
</feature>
<accession>A0A812QIH1</accession>
<feature type="non-terminal residue" evidence="3">
    <location>
        <position position="495"/>
    </location>
</feature>
<feature type="compositionally biased region" description="Low complexity" evidence="1">
    <location>
        <begin position="169"/>
        <end position="179"/>
    </location>
</feature>
<dbReference type="OrthoDB" id="412902at2759"/>
<evidence type="ECO:0000313" key="3">
    <source>
        <dbReference type="EMBL" id="CAE7377600.1"/>
    </source>
</evidence>
<gene>
    <name evidence="3" type="ORF">SNEC2469_LOCUS10192</name>
</gene>
<feature type="domain" description="Reverse transcriptase Ty1/copia-type" evidence="2">
    <location>
        <begin position="252"/>
        <end position="411"/>
    </location>
</feature>
<feature type="non-terminal residue" evidence="3">
    <location>
        <position position="1"/>
    </location>
</feature>
<comment type="caution">
    <text evidence="3">The sequence shown here is derived from an EMBL/GenBank/DDBJ whole genome shotgun (WGS) entry which is preliminary data.</text>
</comment>
<dbReference type="InterPro" id="IPR013103">
    <property type="entry name" value="RVT_2"/>
</dbReference>
<evidence type="ECO:0000313" key="4">
    <source>
        <dbReference type="Proteomes" id="UP000601435"/>
    </source>
</evidence>
<evidence type="ECO:0000259" key="2">
    <source>
        <dbReference type="Pfam" id="PF07727"/>
    </source>
</evidence>
<proteinExistence type="predicted"/>
<dbReference type="AlphaFoldDB" id="A0A812QIH1"/>
<keyword evidence="4" id="KW-1185">Reference proteome</keyword>
<evidence type="ECO:0000256" key="1">
    <source>
        <dbReference type="SAM" id="MobiDB-lite"/>
    </source>
</evidence>
<dbReference type="Pfam" id="PF07727">
    <property type="entry name" value="RVT_2"/>
    <property type="match status" value="1"/>
</dbReference>